<dbReference type="RefSeq" id="WP_136567521.1">
    <property type="nucleotide sequence ID" value="NZ_SNTZ01000016.1"/>
</dbReference>
<dbReference type="OrthoDB" id="8416895at2"/>
<protein>
    <recommendedName>
        <fullName evidence="3">Tetratricopeptide repeat protein</fullName>
    </recommendedName>
</protein>
<dbReference type="Gene3D" id="1.25.40.10">
    <property type="entry name" value="Tetratricopeptide repeat domain"/>
    <property type="match status" value="1"/>
</dbReference>
<sequence length="285" mass="33020">MEIEKPSNHYNKGLKFINDKGFNPYDISELSSSMATMDLYNGKFKSSRKLFAQSLKRPNDNSLAQVFWNNSISNSKKSEVIENEHYAFEARTVQEYKLEHIEESLQQNIEWINDEPFSTRPFILASYNSLTFLEDFERAENIALLGLKSNPADKFLKNNLAYSLIMQDKINEASNILDSIQVSDSTFSSVATRGLLEFRKGNYENGRRLYKSVIEEAGKRKLGYVEALAYANYVREEILAKSDDIVNLMSELKRKCNKRDELDIKFIYQKSMELFEQSNKLNSIK</sequence>
<gene>
    <name evidence="1" type="ORF">EZV76_15770</name>
</gene>
<reference evidence="1 2" key="1">
    <citation type="submission" date="2019-03" db="EMBL/GenBank/DDBJ databases">
        <title>Muricauda SCR12 sp.nov, a marine bacterium isolated from Pacific Ocean:the Okinawa trough.</title>
        <authorList>
            <person name="Liu L."/>
        </authorList>
    </citation>
    <scope>NUCLEOTIDE SEQUENCE [LARGE SCALE GENOMIC DNA]</scope>
    <source>
        <strain evidence="1 2">SCR12</strain>
    </source>
</reference>
<proteinExistence type="predicted"/>
<dbReference type="SUPFAM" id="SSF48452">
    <property type="entry name" value="TPR-like"/>
    <property type="match status" value="1"/>
</dbReference>
<keyword evidence="2" id="KW-1185">Reference proteome</keyword>
<dbReference type="Proteomes" id="UP000310406">
    <property type="component" value="Unassembled WGS sequence"/>
</dbReference>
<comment type="caution">
    <text evidence="1">The sequence shown here is derived from an EMBL/GenBank/DDBJ whole genome shotgun (WGS) entry which is preliminary data.</text>
</comment>
<dbReference type="EMBL" id="SNTZ01000016">
    <property type="protein sequence ID" value="THV57075.1"/>
    <property type="molecule type" value="Genomic_DNA"/>
</dbReference>
<accession>A0A4S8RJU7</accession>
<evidence type="ECO:0000313" key="1">
    <source>
        <dbReference type="EMBL" id="THV57075.1"/>
    </source>
</evidence>
<name>A0A4S8RJU7_9FLAO</name>
<evidence type="ECO:0000313" key="2">
    <source>
        <dbReference type="Proteomes" id="UP000310406"/>
    </source>
</evidence>
<organism evidence="1 2">
    <name type="scientific">Flagellimonas alvinocaridis</name>
    <dbReference type="NCBI Taxonomy" id="2530200"/>
    <lineage>
        <taxon>Bacteria</taxon>
        <taxon>Pseudomonadati</taxon>
        <taxon>Bacteroidota</taxon>
        <taxon>Flavobacteriia</taxon>
        <taxon>Flavobacteriales</taxon>
        <taxon>Flavobacteriaceae</taxon>
        <taxon>Flagellimonas</taxon>
    </lineage>
</organism>
<dbReference type="AlphaFoldDB" id="A0A4S8RJU7"/>
<evidence type="ECO:0008006" key="3">
    <source>
        <dbReference type="Google" id="ProtNLM"/>
    </source>
</evidence>
<dbReference type="InterPro" id="IPR011990">
    <property type="entry name" value="TPR-like_helical_dom_sf"/>
</dbReference>